<keyword evidence="1" id="KW-0732">Signal</keyword>
<organism evidence="2">
    <name type="scientific">Spongospora subterranea</name>
    <dbReference type="NCBI Taxonomy" id="70186"/>
    <lineage>
        <taxon>Eukaryota</taxon>
        <taxon>Sar</taxon>
        <taxon>Rhizaria</taxon>
        <taxon>Endomyxa</taxon>
        <taxon>Phytomyxea</taxon>
        <taxon>Plasmodiophorida</taxon>
        <taxon>Plasmodiophoridae</taxon>
        <taxon>Spongospora</taxon>
    </lineage>
</organism>
<dbReference type="AlphaFoldDB" id="A0A0H5RKC9"/>
<feature type="chain" id="PRO_5005223371" evidence="1">
    <location>
        <begin position="20"/>
        <end position="244"/>
    </location>
</feature>
<evidence type="ECO:0000256" key="1">
    <source>
        <dbReference type="SAM" id="SignalP"/>
    </source>
</evidence>
<reference evidence="2" key="1">
    <citation type="submission" date="2015-04" db="EMBL/GenBank/DDBJ databases">
        <title>The genome sequence of the plant pathogenic Rhizarian Plasmodiophora brassicae reveals insights in its biotrophic life cycle and the origin of chitin synthesis.</title>
        <authorList>
            <person name="Schwelm A."/>
            <person name="Fogelqvist J."/>
            <person name="Knaust A."/>
            <person name="Julke S."/>
            <person name="Lilja T."/>
            <person name="Dhandapani V."/>
            <person name="Bonilla-Rosso G."/>
            <person name="Karlsson M."/>
            <person name="Shevchenko A."/>
            <person name="Choi S.R."/>
            <person name="Kim H.G."/>
            <person name="Park J.Y."/>
            <person name="Lim Y.P."/>
            <person name="Ludwig-Muller J."/>
            <person name="Dixelius C."/>
        </authorList>
    </citation>
    <scope>NUCLEOTIDE SEQUENCE</scope>
    <source>
        <tissue evidence="2">Potato root galls</tissue>
    </source>
</reference>
<dbReference type="EMBL" id="HACM01008747">
    <property type="protein sequence ID" value="CRZ09189.1"/>
    <property type="molecule type" value="Transcribed_RNA"/>
</dbReference>
<sequence length="244" mass="28049">MNLFVISLLFGLCCSAVQDFNSNDRQFRTPKIFCNEDTITYDFSGDAQQTNGAIDPAQRLNGDIVEAQQVIGDQQSSNTINFAAGDDQWQFTISSSQHHDPSMPIPKSDFVDLLFERIKRDPESERISEFNYSHQQASNRIEKMDVIHYPELRKAVQSCCESKQWMVSVFEAIESSHNVKRSIVKSLLNKIWCWVFGEHYLPPVDDCSNDYNDLALFFDDDAEDDDKMFEVQIVRDEIFGTSDQ</sequence>
<name>A0A0H5RKC9_9EUKA</name>
<feature type="signal peptide" evidence="1">
    <location>
        <begin position="1"/>
        <end position="19"/>
    </location>
</feature>
<proteinExistence type="predicted"/>
<evidence type="ECO:0000313" key="2">
    <source>
        <dbReference type="EMBL" id="CRZ09189.1"/>
    </source>
</evidence>
<protein>
    <submittedName>
        <fullName evidence="2">Uncharacterized protein</fullName>
    </submittedName>
</protein>
<accession>A0A0H5RKC9</accession>